<keyword evidence="3" id="KW-1185">Reference proteome</keyword>
<comment type="caution">
    <text evidence="2">The sequence shown here is derived from an EMBL/GenBank/DDBJ whole genome shotgun (WGS) entry which is preliminary data.</text>
</comment>
<protein>
    <submittedName>
        <fullName evidence="2">Uncharacterized protein</fullName>
    </submittedName>
</protein>
<accession>A0ABS6HAY0</accession>
<sequence>MSGSTQPAAGDFTPPAESNGITDLINNSSNTGREVAQTIASETLTRFIERGAGEAGRLGLRGAAGGLAGALVQPAVWVLSGRAPQPGDVELWGLGTVVSLAGGAIGSAASIVTGVVKAMVEDHEDGIIAQAVANEPAMYRPFIRSVRNYGISGRGIVAMQVANHGGVTWRVGPATWVFITDATGKLVCDYRPAYAMEIYAPTLPLRITGRQYGEITYRWSSRNGNIHG</sequence>
<evidence type="ECO:0000256" key="1">
    <source>
        <dbReference type="SAM" id="MobiDB-lite"/>
    </source>
</evidence>
<evidence type="ECO:0000313" key="2">
    <source>
        <dbReference type="EMBL" id="MBU8545874.1"/>
    </source>
</evidence>
<dbReference type="EMBL" id="JAERQM010000006">
    <property type="protein sequence ID" value="MBU8545874.1"/>
    <property type="molecule type" value="Genomic_DNA"/>
</dbReference>
<proteinExistence type="predicted"/>
<evidence type="ECO:0000313" key="3">
    <source>
        <dbReference type="Proteomes" id="UP000689967"/>
    </source>
</evidence>
<feature type="region of interest" description="Disordered" evidence="1">
    <location>
        <begin position="1"/>
        <end position="28"/>
    </location>
</feature>
<organism evidence="2 3">
    <name type="scientific">Falsiroseomonas oleicola</name>
    <dbReference type="NCBI Taxonomy" id="2801474"/>
    <lineage>
        <taxon>Bacteria</taxon>
        <taxon>Pseudomonadati</taxon>
        <taxon>Pseudomonadota</taxon>
        <taxon>Alphaproteobacteria</taxon>
        <taxon>Acetobacterales</taxon>
        <taxon>Roseomonadaceae</taxon>
        <taxon>Falsiroseomonas</taxon>
    </lineage>
</organism>
<dbReference type="Proteomes" id="UP000689967">
    <property type="component" value="Unassembled WGS sequence"/>
</dbReference>
<dbReference type="RefSeq" id="WP_216877895.1">
    <property type="nucleotide sequence ID" value="NZ_JAERQM010000006.1"/>
</dbReference>
<gene>
    <name evidence="2" type="ORF">JJQ90_19280</name>
</gene>
<name>A0ABS6HAY0_9PROT</name>
<feature type="compositionally biased region" description="Polar residues" evidence="1">
    <location>
        <begin position="19"/>
        <end position="28"/>
    </location>
</feature>
<reference evidence="2 3" key="1">
    <citation type="submission" date="2021-01" db="EMBL/GenBank/DDBJ databases">
        <title>Roseomonas sp. nov, a bacterium isolated from an oil production mixture in Yumen Oilfield.</title>
        <authorList>
            <person name="Wu D."/>
        </authorList>
    </citation>
    <scope>NUCLEOTIDE SEQUENCE [LARGE SCALE GENOMIC DNA]</scope>
    <source>
        <strain evidence="2 3">ROY-5-3</strain>
    </source>
</reference>